<dbReference type="Gene3D" id="3.30.300.30">
    <property type="match status" value="3"/>
</dbReference>
<dbReference type="CDD" id="cd19545">
    <property type="entry name" value="FUM14_C_NRPS-like"/>
    <property type="match status" value="1"/>
</dbReference>
<dbReference type="GO" id="GO:0043041">
    <property type="term" value="P:amino acid activation for nonribosomal peptide biosynthetic process"/>
    <property type="evidence" value="ECO:0007669"/>
    <property type="project" value="TreeGrafter"/>
</dbReference>
<dbReference type="Gene3D" id="1.10.1200.10">
    <property type="entry name" value="ACP-like"/>
    <property type="match status" value="4"/>
</dbReference>
<dbReference type="CDD" id="cd19534">
    <property type="entry name" value="E_NRPS"/>
    <property type="match status" value="2"/>
</dbReference>
<dbReference type="SUPFAM" id="SSF52777">
    <property type="entry name" value="CoA-dependent acyltransferases"/>
    <property type="match status" value="13"/>
</dbReference>
<dbReference type="GO" id="GO:0016874">
    <property type="term" value="F:ligase activity"/>
    <property type="evidence" value="ECO:0007669"/>
    <property type="project" value="UniProtKB-KW"/>
</dbReference>
<dbReference type="Gene3D" id="3.40.50.980">
    <property type="match status" value="2"/>
</dbReference>
<feature type="domain" description="Carrier" evidence="5">
    <location>
        <begin position="2304"/>
        <end position="2381"/>
    </location>
</feature>
<proteinExistence type="predicted"/>
<dbReference type="InterPro" id="IPR009081">
    <property type="entry name" value="PP-bd_ACP"/>
</dbReference>
<dbReference type="Gene3D" id="3.30.559.30">
    <property type="entry name" value="Nonribosomal peptide synthetase, condensation domain"/>
    <property type="match status" value="7"/>
</dbReference>
<gene>
    <name evidence="6" type="ORF">MMYC01_203926</name>
</gene>
<keyword evidence="3" id="KW-0436">Ligase</keyword>
<dbReference type="SUPFAM" id="SSF47336">
    <property type="entry name" value="ACP-like"/>
    <property type="match status" value="4"/>
</dbReference>
<dbReference type="Pfam" id="PF00550">
    <property type="entry name" value="PP-binding"/>
    <property type="match status" value="4"/>
</dbReference>
<dbReference type="InterPro" id="IPR023213">
    <property type="entry name" value="CAT-like_dom_sf"/>
</dbReference>
<dbReference type="FunFam" id="1.10.1200.10:FF:000005">
    <property type="entry name" value="Nonribosomal peptide synthetase 1"/>
    <property type="match status" value="2"/>
</dbReference>
<dbReference type="Pfam" id="PF00668">
    <property type="entry name" value="Condensation"/>
    <property type="match status" value="7"/>
</dbReference>
<keyword evidence="1" id="KW-0596">Phosphopantetheine</keyword>
<dbReference type="SMART" id="SM00823">
    <property type="entry name" value="PKS_PP"/>
    <property type="match status" value="3"/>
</dbReference>
<dbReference type="InterPro" id="IPR042099">
    <property type="entry name" value="ANL_N_sf"/>
</dbReference>
<keyword evidence="7" id="KW-1185">Reference proteome</keyword>
<dbReference type="SMART" id="SM01294">
    <property type="entry name" value="PKS_PP_betabranch"/>
    <property type="match status" value="1"/>
</dbReference>
<dbReference type="InterPro" id="IPR010071">
    <property type="entry name" value="AA_adenyl_dom"/>
</dbReference>
<dbReference type="NCBIfam" id="TIGR01733">
    <property type="entry name" value="AA-adenyl-dom"/>
    <property type="match status" value="3"/>
</dbReference>
<evidence type="ECO:0000256" key="4">
    <source>
        <dbReference type="SAM" id="MobiDB-lite"/>
    </source>
</evidence>
<dbReference type="Proteomes" id="UP000078237">
    <property type="component" value="Unassembled WGS sequence"/>
</dbReference>
<dbReference type="Pfam" id="PF00501">
    <property type="entry name" value="AMP-binding"/>
    <property type="match status" value="3"/>
</dbReference>
<dbReference type="Gene3D" id="3.30.559.10">
    <property type="entry name" value="Chloramphenicol acetyltransferase-like domain"/>
    <property type="match status" value="6"/>
</dbReference>
<dbReference type="InterPro" id="IPR036736">
    <property type="entry name" value="ACP-like_sf"/>
</dbReference>
<dbReference type="FunFam" id="3.30.559.30:FF:000002">
    <property type="entry name" value="Nonribosomal peptide synthase Pes1"/>
    <property type="match status" value="2"/>
</dbReference>
<reference evidence="6 7" key="1">
    <citation type="journal article" date="2016" name="Genome Announc.">
        <title>Genome Sequence of Madurella mycetomatis mm55, Isolated from a Human Mycetoma Case in Sudan.</title>
        <authorList>
            <person name="Smit S."/>
            <person name="Derks M.F."/>
            <person name="Bervoets S."/>
            <person name="Fahal A."/>
            <person name="van Leeuwen W."/>
            <person name="van Belkum A."/>
            <person name="van de Sande W.W."/>
        </authorList>
    </citation>
    <scope>NUCLEOTIDE SEQUENCE [LARGE SCALE GENOMIC DNA]</scope>
    <source>
        <strain evidence="7">mm55</strain>
    </source>
</reference>
<feature type="domain" description="Carrier" evidence="5">
    <location>
        <begin position="4407"/>
        <end position="4483"/>
    </location>
</feature>
<dbReference type="InterPro" id="IPR020806">
    <property type="entry name" value="PKS_PP-bd"/>
</dbReference>
<dbReference type="InterPro" id="IPR001242">
    <property type="entry name" value="Condensation_dom"/>
</dbReference>
<dbReference type="FunFam" id="3.30.559.30:FF:000005">
    <property type="entry name" value="Nonribosomal peptide synthase Pes1"/>
    <property type="match status" value="1"/>
</dbReference>
<evidence type="ECO:0000256" key="3">
    <source>
        <dbReference type="ARBA" id="ARBA00022598"/>
    </source>
</evidence>
<dbReference type="NCBIfam" id="NF003417">
    <property type="entry name" value="PRK04813.1"/>
    <property type="match status" value="3"/>
</dbReference>
<dbReference type="CDD" id="cd05918">
    <property type="entry name" value="A_NRPS_SidN3_like"/>
    <property type="match status" value="3"/>
</dbReference>
<dbReference type="STRING" id="100816.A0A175WBA1"/>
<dbReference type="OrthoDB" id="416786at2759"/>
<dbReference type="PROSITE" id="PS00455">
    <property type="entry name" value="AMP_BINDING"/>
    <property type="match status" value="1"/>
</dbReference>
<dbReference type="PROSITE" id="PS50075">
    <property type="entry name" value="CARRIER"/>
    <property type="match status" value="4"/>
</dbReference>
<dbReference type="InterPro" id="IPR006162">
    <property type="entry name" value="Ppantetheine_attach_site"/>
</dbReference>
<protein>
    <submittedName>
        <fullName evidence="6">Nonribosomal peptide synthetase 8</fullName>
    </submittedName>
</protein>
<dbReference type="GO" id="GO:0005737">
    <property type="term" value="C:cytoplasm"/>
    <property type="evidence" value="ECO:0007669"/>
    <property type="project" value="TreeGrafter"/>
</dbReference>
<name>A0A175WBA1_9PEZI</name>
<evidence type="ECO:0000313" key="6">
    <source>
        <dbReference type="EMBL" id="KXX80751.1"/>
    </source>
</evidence>
<dbReference type="InterPro" id="IPR020845">
    <property type="entry name" value="AMP-binding_CS"/>
</dbReference>
<sequence length="5065" mass="559169">MDERQPQMPGPNDEPGNEAASGGIPRTDPFRTVQTLLCVLPARVARTPVPVRILLDFKESVRTLLDRVQLQSFDMLEFEQYGLQNIKKSAPTAAAACDFQSLLVVHHDAGAKKPENEFTWSSERSVADFLTNALTLECQPSGSRLTLTASYDSSIMDERQMSRMLATFEHILQQICEGEQNKTLRLQDIDTISPSDRAEIALITRQLPPIVYDRVHDMFARQAAAAPNAVAVSAWDGDFTYSELDNLSTKLARHLRSLGIGPECFAPFAFEKSKWVPVSQLAILKAGGACVPLDPSQPVDRLQSIVSTLDAKVILTSSVHSNLLTSCNGIKNFVVVSQEALDRLPEQGGPAINPQTSPSSPCYAIFTSGSTGTPKGVVWEHATLCTSMTEHGAAFNYSTSSRVLQFSSHTFDVSVSELLTTLIFGGCVCIPDDFTRLNGISQFMNEKRVNWAFFAPSFARLMDPATIPTLRTIVLGGEAPGKDNIERWSGRPNLELIVTYGPAESCIYCAKNSVSGPQIDGSIGHSIGGMMWVADLGRPSELAPIGAVGEIVVEGSILARGYLKDPAKTSASFRPMPAKWANGRSSRVYYTGDLGCVNTDGTISCLGRKDDQVKIRGQRVELPDIEYHLRKDERVRQALVLYPRSGPCADHLIGILSMVQDKPTTGPASSTAITIANANDWAWVPDVQERLSQKVPVYMIPAIWIVLKSIPLMPASQKVNRKMVSEWTKHMDQSIYEHIAGLSAGSSSEDIPTMASPLEEHVRAIWSEILNVGRHKIGPNASFLRLGGDSISAMQVVTRCRNEGINVTVQDILKAKTISEFCKRAAASATTQNISSDLVEDEAESGAPFALSPIQKWFLALAPTAPNYFNQSHLLRFTDKVDFNKLQCALIIIIKRHPMLRARFHEVDGDWQQYISTDAGGSLQCRQFESVWTIQKAIERASEAQNNLDITAGPLMAADMYQMADGASVLFITCHHLVIDLVSWRVVLQELEDILRTGKLVGVQQPLSFRTWCRLLQERAGSVVDSCEIPPQDFEFWGVTSTENTAAQVTHRGFSLDDQTTELLMGRSNDAFNTEPLDLLVTAVAHSFNEIFRSIRGPVAIFNEGHGRDTWRPDVDVSSTVGWFTSMCPILLSDHGGDVLRSLKEVKDVRRRIPEKGLSFFTSFAQNTTSAVEITFNYFGLYQQLERQGALFNRMSWAPFHAPPDSAPDVPRFSIFDVSAGVENGVLSMDFAFNSGVKHQHLVQQWIEACLEALRDIIHATIKQEEASLTLADLPNLHVGYDELSTLLESTLPKAGVMVSNVQDIYPCSPMQTALLVSQAVDPTLYAVRYVWEVVSKSAKPVSADKLIMAWKQVVKQHPMLRTVFVETTSSADGKSVSTYTQVVLKDFEPNVLVCEDATVFPLGRPEHHISNGPPYQLVLSQQGSGKLLVQLDISHTLIDGSSINLLLDHIVKAYDGVHLASVNSEDAYSNYIGYLDKQDLDSSRQFWKSYLSGTEPCHFPTLNPAAPGHIRKLEYLDFNYPDHARLHSVCAEAETTAASVYKLAWALLLRAYTGNNSPCFGYLASGRDLPIQGIEEAVGPFINMLVCMISLESDDTQVEAILKVAHADYANCLSHQLCSLAEIQRSLGLGGDRLFNTVMSVQRLLPPGTSASTVEFQPVHVEDPSEFDIALNIGDSPDFVDISLTYNSDVLSTKQAKRLASTFNLAIDGILDSITKPLRNVNLLTPGDLQKIVEWNGSATSTAVQAQCDQLINLHLSSRANAPAISGWDLSATYSELDAFASTVARHLVSKYSVAPNTLVPFCFEKSSWAIIAMLGIMKAGAAFVPLDPKHPIDRLASIAQRVQAPLVVCSEQNEHIGQELGGNLSIPYLLVGSCSMEALKGSTVNKGSLASLSQTRSPLDLAYCLFTSGSTGTPKGVLIQHEALCSGSTIHGKAFNYTAHARTLQFASYGFDACITEIFTTLVMGGCVCVPSEAQRMDKDKLMDFINEQDVNHVLLTPSVLSLLDPFKVPSITTLLLGGEAAGYQLINKWRAPHRRVLIAYGPTECTVICAGHDVTDPDSLQPGKSSIGNSIGSIAWIGDIGDYNKLVPIGSIGELLVEGPILARGYLGDEVKTSAAFVKPTWAGSQRRVYRTGDLVRYQEHGTMEYLGRRDNQVKLRGQRLELGEIEEQMAKQSPVQQCAVLLMREGLFANKLAAVMTLKASDSTTKIAGRLTLGSDSDEGLDVLAGKDVSSAISLVSQALTEVLPSFMVPTCWIVVDQLPLMASGKTDRRFLTSCIDRITQEMYQLCTGTSGEENSADGESLTTVEKTIRQVWSAVLNVPERSINPSTGSFIKMGGDSISAMEAVAHCRENGIPLLIEQLLKAKSIKQLAANFEGLDLVPATADTASTTDAQKIAPETQEVDGDQSEDNITMFGLSPIQRMFTRLSPGENHFNQSFLLKASGSKARLDEENIRKALDVIVRRHAMLRARFQKLGRSFKQWIEPVVEDSYVFQSWDIQEETFFPTEAAERIRETQQSLDIENGPVFAGDLFSIGDEQYVFLTAHHLVIDLVSWRVILKDLEDFLVTGSISTYRSMSFEKWCGLLSTHRKSLVGTTTIPFKVPSQDYKYWGMAGKPNYASDFEHRQFTLPEGISESLLGSCNDAFGTEALDLFISAVMHSFAATFQDRDIPPIYNEGHGREPWDDSIDLSRTVGWFTTIAPVWVDSRCCNKDILEYIKQVKEARRNTPHKGFSYFSSLDLERKPFSIEVSFNYFGSFQQLDRDDSLLKQIHWRNIDVDPCEVSGKHKKFSLIDINAESEKGQLVFTFSFNSNISRREDINRWIGNYQKSLEHMARVLGSRTVDGLSSTLAAPQSTQNPVYKALGIEDTNVEDIYPCTPSQQGMLLSQSKDPEMYWFRSVYELESTTMSISFEKLRQAWKTVVKRHPVLRTIFIEQNSTDGLYDQLVLRDYEPEVIEFQVSASMRGDELIESLKIQSIPSDMVNRRTPQHQLRIARQASTGRVFCSFLLSHAIADGGSMGVILKDFGLACEARSLSATKPLLRSYIHYIQSRDTAKDINFWKKSLDSTDPCFLPTEESLQSDRVLHKAEVPIDKINYAKMLGVARELGVSAFTLLQVTWALTLREYVNADRDECCFGIVTSGRDLPIQEIGDIVGPLVNILVSRVALPHEQPISQIAEAVHDNFIDSLAHQTSSLAQITHELGSGTLFNTGMTMQKAAAAVSETVEGAAFRPMGGQDPTENTQFDLVVQALDDGQRLRAHMSYWCNKISDNRANDMAITFASILSQIIQNPDIRPIDLQVVSEKDVEQLWAWNSSLPKTLDIRIEEMIAQRTIEYPERDALWSTEEVLSYQQLELFSSRVAQGFLADIDREEVVPLCFEKSIWVVVAMLAVLKAGGTIVLMDPSHPLERLRCITDTVKAKRILASPTQADLCLNRLGLPTVVISRDMFKRRSGLPGTTARSAMAKRTVTSSADAAYVVFTSGSTGTPKGSVTEHRSFCTATQGYHQAIGQLPGERVLQFASYSFDASFLEILGSLMVGATVCVPTDKERSNKLASFINKSRTTFAVITPTVASLLEPEDVPTLSCLALCGEPMTVSHITTWSTKVRLVNAFGPSECCVGSAANSLVTSESSPKCIGKAVSCCYWVVHPRNHNRLARIGSIGELLIEGPILARHYLNEPVKTKAAFISNPDWARPGRGTRLYKTGDLVYQNPDGSFQYVGRKDTQAKIRGQRLEFGDIEQAFREVVPETENVVAEIVQAEGQSPKLVVFFSAKNIGHGDVDVTALQAKMALKIPAYMVPSTIVPMDKMPLMPSGKIDRKKIKTLGANLPTRQEKRIGRLPTADMEVALADLWREVMRSAPTQIMSDDSFFHVGGDSYTAMKLVTAARARGIALSVTAIMQTPKLADMARKANHVANAGQPAIELEITLPFSMIEWAPEVEDEVSRQCDIPIGSIEDVYPCTPLQEGLFVLSVKQVGAYVARHCYQLPHGLDLARYKRAWNTVYESSAILRTHIVQLDNTGGRKQSGLYQVVVKKPLVWQRATSLDGFTTTPRVTLGAPLAEFAIVEESTGLRYLILTMHHAAYDAASLRMLLEDVENIYEGEELTLRPPFREFIKQLWSTELHQTRDFWSQYLDNTRPAVFPSIPSGYVPSADSTIDSELTLPELKSKTHTASTMIRVAWAIVLAQHAKTNDVVFGETLSGRNGSDGAVTEVEGPMITTVPVRCTFDDNAIIQHILSSMQNSMVDMIPYQHAGLQTIRAASPSAAAACNFGCLVTIAPESSAPANPGLGIVPVDVGAPPAMSYPLSVQFIIGEEGKMKVSVCYDHRLVESMQVRRMVDQFVGVLGQLCDGRKQVVGEIEVEGNDLAIANASLRSNALGVLQGEIEDLLEDISSQELSKPDSCSDVTRTRGDLEQEMKRLWADILTIQPGEITPTDNFFQLGGDSISAMRLVTAAERKQIKITVADIFQHPTFEGLCEFAAQANALDQQEIAVGEPGFQQDYEAFAVVDFLELEREDVLEAVCRQLSVFPGDVEDVYPATDYQAWAISHGLMRSRGNTNYFLFRLHGDLDTFRLEQACRKMVASNPILRTLFTTIRGEVMQVVLRSYQIEFLRYGSEHYADDTFIRWLVEQDTQRSAYLSQSIVRFKLVLHADGHYVLIMRMSHAQYDGMSLPLLTQDLEKCYNGQEPKQRPSFGKFIQGATFSEETAINFWSHLLDGSSITEIVEHSGPSHKHNVDTIRTRTLPPIPAKVAGMSQATLVKAAWALVLAKMSGQRDIVFGNLVFGRNLPVSGIEDIAGPCINIIPVRVKVDAMDSIHNLLALVQEQQMAAMPHESLGFRRLIKNCTDWPHWTRFSSVVQHQQLGRDGAQGQEFSLAENLRCEMGVLGPAYDSADLWVQTTPHMDSFKVEIGSCSSVVQPMVAETLLDKLCATLSIFSSISAGASPHLWELLARDGPPLIPIKSSLVEQVWSKVLPDADTIAWDTPYFDVWGDEIAPYWYVDSGRFRAGEEGNWAIISLPHVFLIAQPGVVRIIGLRADFVRLGRCIMDKGKDEPAQSAFDTRVTCE</sequence>
<keyword evidence="2" id="KW-0597">Phosphoprotein</keyword>
<dbReference type="PANTHER" id="PTHR45527">
    <property type="entry name" value="NONRIBOSOMAL PEPTIDE SYNTHETASE"/>
    <property type="match status" value="1"/>
</dbReference>
<feature type="domain" description="Carrier" evidence="5">
    <location>
        <begin position="3839"/>
        <end position="3915"/>
    </location>
</feature>
<dbReference type="PROSITE" id="PS00012">
    <property type="entry name" value="PHOSPHOPANTETHEINE"/>
    <property type="match status" value="1"/>
</dbReference>
<dbReference type="SUPFAM" id="SSF56801">
    <property type="entry name" value="Acetyl-CoA synthetase-like"/>
    <property type="match status" value="3"/>
</dbReference>
<evidence type="ECO:0000256" key="2">
    <source>
        <dbReference type="ARBA" id="ARBA00022553"/>
    </source>
</evidence>
<dbReference type="GO" id="GO:0031177">
    <property type="term" value="F:phosphopantetheine binding"/>
    <property type="evidence" value="ECO:0007669"/>
    <property type="project" value="InterPro"/>
</dbReference>
<dbReference type="GO" id="GO:0044550">
    <property type="term" value="P:secondary metabolite biosynthetic process"/>
    <property type="evidence" value="ECO:0007669"/>
    <property type="project" value="TreeGrafter"/>
</dbReference>
<accession>A0A175WBA1</accession>
<dbReference type="InterPro" id="IPR045851">
    <property type="entry name" value="AMP-bd_C_sf"/>
</dbReference>
<evidence type="ECO:0000259" key="5">
    <source>
        <dbReference type="PROSITE" id="PS50075"/>
    </source>
</evidence>
<dbReference type="Gene3D" id="2.30.38.10">
    <property type="entry name" value="Luciferase, Domain 3"/>
    <property type="match status" value="1"/>
</dbReference>
<organism evidence="6 7">
    <name type="scientific">Madurella mycetomatis</name>
    <dbReference type="NCBI Taxonomy" id="100816"/>
    <lineage>
        <taxon>Eukaryota</taxon>
        <taxon>Fungi</taxon>
        <taxon>Dikarya</taxon>
        <taxon>Ascomycota</taxon>
        <taxon>Pezizomycotina</taxon>
        <taxon>Sordariomycetes</taxon>
        <taxon>Sordariomycetidae</taxon>
        <taxon>Sordariales</taxon>
        <taxon>Sordariales incertae sedis</taxon>
        <taxon>Madurella</taxon>
    </lineage>
</organism>
<feature type="domain" description="Carrier" evidence="5">
    <location>
        <begin position="753"/>
        <end position="829"/>
    </location>
</feature>
<feature type="region of interest" description="Disordered" evidence="4">
    <location>
        <begin position="1"/>
        <end position="28"/>
    </location>
</feature>
<dbReference type="FunFam" id="3.30.300.30:FF:000015">
    <property type="entry name" value="Nonribosomal peptide synthase SidD"/>
    <property type="match status" value="3"/>
</dbReference>
<comment type="caution">
    <text evidence="6">The sequence shown here is derived from an EMBL/GenBank/DDBJ whole genome shotgun (WGS) entry which is preliminary data.</text>
</comment>
<dbReference type="FunFam" id="3.40.50.12780:FF:000014">
    <property type="entry name" value="Nonribosomal peptide synthetase 1"/>
    <property type="match status" value="1"/>
</dbReference>
<dbReference type="PANTHER" id="PTHR45527:SF1">
    <property type="entry name" value="FATTY ACID SYNTHASE"/>
    <property type="match status" value="1"/>
</dbReference>
<evidence type="ECO:0000313" key="7">
    <source>
        <dbReference type="Proteomes" id="UP000078237"/>
    </source>
</evidence>
<dbReference type="VEuPathDB" id="FungiDB:MMYC01_203926"/>
<evidence type="ECO:0000256" key="1">
    <source>
        <dbReference type="ARBA" id="ARBA00022450"/>
    </source>
</evidence>
<dbReference type="EMBL" id="LCTW02000051">
    <property type="protein sequence ID" value="KXX80751.1"/>
    <property type="molecule type" value="Genomic_DNA"/>
</dbReference>
<dbReference type="Gene3D" id="3.40.50.12780">
    <property type="entry name" value="N-terminal domain of ligase-like"/>
    <property type="match status" value="2"/>
</dbReference>
<dbReference type="InterPro" id="IPR000873">
    <property type="entry name" value="AMP-dep_synth/lig_dom"/>
</dbReference>
<dbReference type="CDD" id="cd19542">
    <property type="entry name" value="CT_NRPS-like"/>
    <property type="match status" value="3"/>
</dbReference>